<evidence type="ECO:0000256" key="5">
    <source>
        <dbReference type="ARBA" id="ARBA00022842"/>
    </source>
</evidence>
<dbReference type="PANTHER" id="PTHR43758">
    <property type="entry name" value="7,8-DIHYDRO-8-OXOGUANINE TRIPHOSPHATASE"/>
    <property type="match status" value="1"/>
</dbReference>
<proteinExistence type="inferred from homology"/>
<dbReference type="InterPro" id="IPR000086">
    <property type="entry name" value="NUDIX_hydrolase_dom"/>
</dbReference>
<name>A0A9D2NAK7_9FIRM</name>
<comment type="cofactor">
    <cofactor evidence="1">
        <name>Mg(2+)</name>
        <dbReference type="ChEBI" id="CHEBI:18420"/>
    </cofactor>
</comment>
<protein>
    <submittedName>
        <fullName evidence="7">NUDIX domain-containing protein</fullName>
    </submittedName>
</protein>
<feature type="domain" description="Nudix hydrolase" evidence="6">
    <location>
        <begin position="4"/>
        <end position="133"/>
    </location>
</feature>
<dbReference type="GO" id="GO:0008413">
    <property type="term" value="F:8-oxo-7,8-dihydroguanosine triphosphate pyrophosphatase activity"/>
    <property type="evidence" value="ECO:0007669"/>
    <property type="project" value="InterPro"/>
</dbReference>
<evidence type="ECO:0000313" key="7">
    <source>
        <dbReference type="EMBL" id="HJC15750.1"/>
    </source>
</evidence>
<dbReference type="Pfam" id="PF00293">
    <property type="entry name" value="NUDIX"/>
    <property type="match status" value="2"/>
</dbReference>
<dbReference type="AlphaFoldDB" id="A0A9D2NAK7"/>
<keyword evidence="4" id="KW-0378">Hydrolase</keyword>
<dbReference type="PRINTS" id="PR01402">
    <property type="entry name" value="MUTATORMUTX"/>
</dbReference>
<reference evidence="7" key="2">
    <citation type="submission" date="2021-04" db="EMBL/GenBank/DDBJ databases">
        <authorList>
            <person name="Gilroy R."/>
        </authorList>
    </citation>
    <scope>NUCLEOTIDE SEQUENCE</scope>
    <source>
        <strain evidence="7">CHK185-5351</strain>
    </source>
</reference>
<dbReference type="InterPro" id="IPR015797">
    <property type="entry name" value="NUDIX_hydrolase-like_dom_sf"/>
</dbReference>
<comment type="caution">
    <text evidence="7">The sequence shown here is derived from an EMBL/GenBank/DDBJ whole genome shotgun (WGS) entry which is preliminary data.</text>
</comment>
<evidence type="ECO:0000256" key="3">
    <source>
        <dbReference type="ARBA" id="ARBA00022723"/>
    </source>
</evidence>
<dbReference type="CDD" id="cd04692">
    <property type="entry name" value="NUDIX_Hydrolase"/>
    <property type="match status" value="1"/>
</dbReference>
<sequence length="343" mass="40362">MREEKRSCMTTLCYLEKDGKYLMLHRTAREQDVNKDKWIGVGGHFEEGESPEECLLREVKEETGYTLTSWRFRGIVTFCTETLCEYMCLYTADGFEGTPAACDEGTLEWVPKEKALALNIWEGDKIFFYLLSEEHPFFSLKLVYWYDRLEEAVLDGKPLELFDERREDGSKTGVVMERSVAHRDGRLHGTVHVWLTRKTADGQPEVLLQKRSREKESYPGCWDISCAGHLQTGDEYEEGALRELEEELGITAEKNQLKFVGWNRDLTKENFRGRPYLDDELAKVYVLPMDTEPEQLKLQQEEVEEVRWMPLKLCMEKMQDPRWKHCLRSDEMEMLRTYLETEE</sequence>
<evidence type="ECO:0000259" key="6">
    <source>
        <dbReference type="PROSITE" id="PS51462"/>
    </source>
</evidence>
<dbReference type="PROSITE" id="PS00893">
    <property type="entry name" value="NUDIX_BOX"/>
    <property type="match status" value="1"/>
</dbReference>
<keyword evidence="5" id="KW-0460">Magnesium</keyword>
<organism evidence="7 8">
    <name type="scientific">Candidatus Fusicatenibacter intestinigallinarum</name>
    <dbReference type="NCBI Taxonomy" id="2838598"/>
    <lineage>
        <taxon>Bacteria</taxon>
        <taxon>Bacillati</taxon>
        <taxon>Bacillota</taxon>
        <taxon>Clostridia</taxon>
        <taxon>Lachnospirales</taxon>
        <taxon>Lachnospiraceae</taxon>
        <taxon>Fusicatenibacter</taxon>
    </lineage>
</organism>
<dbReference type="Proteomes" id="UP000823849">
    <property type="component" value="Unassembled WGS sequence"/>
</dbReference>
<evidence type="ECO:0000256" key="1">
    <source>
        <dbReference type="ARBA" id="ARBA00001946"/>
    </source>
</evidence>
<dbReference type="InterPro" id="IPR020084">
    <property type="entry name" value="NUDIX_hydrolase_CS"/>
</dbReference>
<evidence type="ECO:0000256" key="4">
    <source>
        <dbReference type="ARBA" id="ARBA00022801"/>
    </source>
</evidence>
<dbReference type="Gene3D" id="3.90.79.10">
    <property type="entry name" value="Nucleoside Triphosphate Pyrophosphohydrolase"/>
    <property type="match status" value="2"/>
</dbReference>
<dbReference type="InterPro" id="IPR003562">
    <property type="entry name" value="Mutator_MutX_prot"/>
</dbReference>
<dbReference type="PANTHER" id="PTHR43758:SF2">
    <property type="entry name" value="OXIDIZED PURINE NUCLEOSIDE TRIPHOSPHATE HYDROLASE"/>
    <property type="match status" value="1"/>
</dbReference>
<accession>A0A9D2NAK7</accession>
<dbReference type="PROSITE" id="PS51462">
    <property type="entry name" value="NUDIX"/>
    <property type="match status" value="2"/>
</dbReference>
<feature type="domain" description="Nudix hydrolase" evidence="6">
    <location>
        <begin position="186"/>
        <end position="331"/>
    </location>
</feature>
<reference evidence="7" key="1">
    <citation type="journal article" date="2021" name="PeerJ">
        <title>Extensive microbial diversity within the chicken gut microbiome revealed by metagenomics and culture.</title>
        <authorList>
            <person name="Gilroy R."/>
            <person name="Ravi A."/>
            <person name="Getino M."/>
            <person name="Pursley I."/>
            <person name="Horton D.L."/>
            <person name="Alikhan N.F."/>
            <person name="Baker D."/>
            <person name="Gharbi K."/>
            <person name="Hall N."/>
            <person name="Watson M."/>
            <person name="Adriaenssens E.M."/>
            <person name="Foster-Nyarko E."/>
            <person name="Jarju S."/>
            <person name="Secka A."/>
            <person name="Antonio M."/>
            <person name="Oren A."/>
            <person name="Chaudhuri R.R."/>
            <person name="La Ragione R."/>
            <person name="Hildebrand F."/>
            <person name="Pallen M.J."/>
        </authorList>
    </citation>
    <scope>NUCLEOTIDE SEQUENCE</scope>
    <source>
        <strain evidence="7">CHK185-5351</strain>
    </source>
</reference>
<gene>
    <name evidence="7" type="ORF">H9705_07995</name>
</gene>
<dbReference type="CDD" id="cd18886">
    <property type="entry name" value="NUDIX_MutT_Nudt1"/>
    <property type="match status" value="1"/>
</dbReference>
<dbReference type="GO" id="GO:0006281">
    <property type="term" value="P:DNA repair"/>
    <property type="evidence" value="ECO:0007669"/>
    <property type="project" value="InterPro"/>
</dbReference>
<dbReference type="EMBL" id="DWWU01000034">
    <property type="protein sequence ID" value="HJC15750.1"/>
    <property type="molecule type" value="Genomic_DNA"/>
</dbReference>
<comment type="similarity">
    <text evidence="2">Belongs to the Nudix hydrolase family.</text>
</comment>
<keyword evidence="3" id="KW-0479">Metal-binding</keyword>
<evidence type="ECO:0000256" key="2">
    <source>
        <dbReference type="ARBA" id="ARBA00005582"/>
    </source>
</evidence>
<dbReference type="GO" id="GO:0046872">
    <property type="term" value="F:metal ion binding"/>
    <property type="evidence" value="ECO:0007669"/>
    <property type="project" value="UniProtKB-KW"/>
</dbReference>
<evidence type="ECO:0000313" key="8">
    <source>
        <dbReference type="Proteomes" id="UP000823849"/>
    </source>
</evidence>
<dbReference type="SUPFAM" id="SSF55811">
    <property type="entry name" value="Nudix"/>
    <property type="match status" value="2"/>
</dbReference>